<evidence type="ECO:0000313" key="10">
    <source>
        <dbReference type="EMBL" id="UTI66304.1"/>
    </source>
</evidence>
<proteinExistence type="inferred from homology"/>
<feature type="transmembrane region" description="Helical" evidence="8">
    <location>
        <begin position="67"/>
        <end position="88"/>
    </location>
</feature>
<organism evidence="10 11">
    <name type="scientific">Paraconexibacter antarcticus</name>
    <dbReference type="NCBI Taxonomy" id="2949664"/>
    <lineage>
        <taxon>Bacteria</taxon>
        <taxon>Bacillati</taxon>
        <taxon>Actinomycetota</taxon>
        <taxon>Thermoleophilia</taxon>
        <taxon>Solirubrobacterales</taxon>
        <taxon>Paraconexibacteraceae</taxon>
        <taxon>Paraconexibacter</taxon>
    </lineage>
</organism>
<feature type="domain" description="EamA" evidence="9">
    <location>
        <begin position="3"/>
        <end position="139"/>
    </location>
</feature>
<keyword evidence="5 8" id="KW-0812">Transmembrane</keyword>
<evidence type="ECO:0000256" key="1">
    <source>
        <dbReference type="ARBA" id="ARBA00004651"/>
    </source>
</evidence>
<dbReference type="InterPro" id="IPR004626">
    <property type="entry name" value="RarD"/>
</dbReference>
<feature type="transmembrane region" description="Helical" evidence="8">
    <location>
        <begin position="147"/>
        <end position="162"/>
    </location>
</feature>
<evidence type="ECO:0000256" key="2">
    <source>
        <dbReference type="ARBA" id="ARBA00007362"/>
    </source>
</evidence>
<feature type="transmembrane region" description="Helical" evidence="8">
    <location>
        <begin position="174"/>
        <end position="194"/>
    </location>
</feature>
<dbReference type="EMBL" id="CP098502">
    <property type="protein sequence ID" value="UTI66304.1"/>
    <property type="molecule type" value="Genomic_DNA"/>
</dbReference>
<feature type="transmembrane region" description="Helical" evidence="8">
    <location>
        <begin position="94"/>
        <end position="116"/>
    </location>
</feature>
<evidence type="ECO:0000259" key="9">
    <source>
        <dbReference type="Pfam" id="PF00892"/>
    </source>
</evidence>
<feature type="transmembrane region" description="Helical" evidence="8">
    <location>
        <begin position="262"/>
        <end position="283"/>
    </location>
</feature>
<feature type="transmembrane region" description="Helical" evidence="8">
    <location>
        <begin position="123"/>
        <end position="141"/>
    </location>
</feature>
<dbReference type="SUPFAM" id="SSF103481">
    <property type="entry name" value="Multidrug resistance efflux transporter EmrE"/>
    <property type="match status" value="2"/>
</dbReference>
<name>A0ABY5DXM0_9ACTN</name>
<accession>A0ABY5DXM0</accession>
<dbReference type="InterPro" id="IPR037185">
    <property type="entry name" value="EmrE-like"/>
</dbReference>
<evidence type="ECO:0000256" key="3">
    <source>
        <dbReference type="ARBA" id="ARBA00022448"/>
    </source>
</evidence>
<keyword evidence="6 8" id="KW-1133">Transmembrane helix</keyword>
<reference evidence="10 11" key="1">
    <citation type="submission" date="2022-06" db="EMBL/GenBank/DDBJ databases">
        <title>Paraconexibacter antarcticus.</title>
        <authorList>
            <person name="Kim C.S."/>
        </authorList>
    </citation>
    <scope>NUCLEOTIDE SEQUENCE [LARGE SCALE GENOMIC DNA]</scope>
    <source>
        <strain evidence="10 11">02-257</strain>
    </source>
</reference>
<dbReference type="PANTHER" id="PTHR22911:SF137">
    <property type="entry name" value="SOLUTE CARRIER FAMILY 35 MEMBER G2-RELATED"/>
    <property type="match status" value="1"/>
</dbReference>
<dbReference type="Proteomes" id="UP001056035">
    <property type="component" value="Chromosome"/>
</dbReference>
<keyword evidence="7 8" id="KW-0472">Membrane</keyword>
<dbReference type="NCBIfam" id="TIGR00688">
    <property type="entry name" value="rarD"/>
    <property type="match status" value="1"/>
</dbReference>
<protein>
    <submittedName>
        <fullName evidence="10">EamA family transporter RarD</fullName>
    </submittedName>
</protein>
<evidence type="ECO:0000313" key="11">
    <source>
        <dbReference type="Proteomes" id="UP001056035"/>
    </source>
</evidence>
<keyword evidence="4" id="KW-1003">Cell membrane</keyword>
<keyword evidence="3" id="KW-0813">Transport</keyword>
<feature type="transmembrane region" description="Helical" evidence="8">
    <location>
        <begin position="5"/>
        <end position="22"/>
    </location>
</feature>
<sequence>MRSGVLFGLGAYSLWGVFPLYFPLLDPASPVEVLAHRVVWSLVVVVGGLAAAGRLRGIRAIAADRRTARLLGAASLLIAVNWGVYIYAVHTGHVIEAALGYFVNPLVSVGFGVVVFHERLRPAQVVALGFGAVAVVVLTAYSGGFPWISLVLAVSFGTYGLMKKLADVGASEGLGFETLVLVVPAAGYLLALGASGSGTFTSHGAGHLLLLVAAGPVTAVPLVLFAACVTRVPLSTVGLLQYLTPVLQFLIGWLVQGEAMPTSRWVGFALVWTALVVLTRDALQTAAAARPATAVAVEGAAV</sequence>
<comment type="subcellular location">
    <subcellularLocation>
        <location evidence="1">Cell membrane</location>
        <topology evidence="1">Multi-pass membrane protein</topology>
    </subcellularLocation>
</comment>
<dbReference type="RefSeq" id="WP_254572975.1">
    <property type="nucleotide sequence ID" value="NZ_CP098502.1"/>
</dbReference>
<evidence type="ECO:0000256" key="4">
    <source>
        <dbReference type="ARBA" id="ARBA00022475"/>
    </source>
</evidence>
<gene>
    <name evidence="10" type="primary">rarD</name>
    <name evidence="10" type="ORF">NBH00_08870</name>
</gene>
<evidence type="ECO:0000256" key="7">
    <source>
        <dbReference type="ARBA" id="ARBA00023136"/>
    </source>
</evidence>
<dbReference type="InterPro" id="IPR000620">
    <property type="entry name" value="EamA_dom"/>
</dbReference>
<feature type="transmembrane region" description="Helical" evidence="8">
    <location>
        <begin position="239"/>
        <end position="256"/>
    </location>
</feature>
<keyword evidence="11" id="KW-1185">Reference proteome</keyword>
<evidence type="ECO:0000256" key="6">
    <source>
        <dbReference type="ARBA" id="ARBA00022989"/>
    </source>
</evidence>
<dbReference type="Pfam" id="PF00892">
    <property type="entry name" value="EamA"/>
    <property type="match status" value="1"/>
</dbReference>
<dbReference type="PANTHER" id="PTHR22911">
    <property type="entry name" value="ACYL-MALONYL CONDENSING ENZYME-RELATED"/>
    <property type="match status" value="1"/>
</dbReference>
<feature type="transmembrane region" description="Helical" evidence="8">
    <location>
        <begin position="34"/>
        <end position="55"/>
    </location>
</feature>
<feature type="transmembrane region" description="Helical" evidence="8">
    <location>
        <begin position="206"/>
        <end position="227"/>
    </location>
</feature>
<evidence type="ECO:0000256" key="5">
    <source>
        <dbReference type="ARBA" id="ARBA00022692"/>
    </source>
</evidence>
<evidence type="ECO:0000256" key="8">
    <source>
        <dbReference type="SAM" id="Phobius"/>
    </source>
</evidence>
<comment type="similarity">
    <text evidence="2">Belongs to the EamA transporter family.</text>
</comment>